<keyword evidence="2" id="KW-1185">Reference proteome</keyword>
<name>A0A4Q2DD04_9AGAR</name>
<gene>
    <name evidence="1" type="ORF">EST38_g9511</name>
</gene>
<sequence>MAQALSGQAYLAQYCLRMLALNASLSINHHLSMHFVNMIKLFGPVYGWWLFAFERFNGMLEKVNINGHNGGELETTLLQNWVLNHLIYELLLILPPDAPQREKDLIYQIINKEARHGSMAVKIAQFRAEASIDNISLPKQISTSHLDLHRI</sequence>
<accession>A0A4Q2DD04</accession>
<dbReference type="STRING" id="2316362.A0A4Q2DD04"/>
<dbReference type="Proteomes" id="UP000290288">
    <property type="component" value="Unassembled WGS sequence"/>
</dbReference>
<comment type="caution">
    <text evidence="1">The sequence shown here is derived from an EMBL/GenBank/DDBJ whole genome shotgun (WGS) entry which is preliminary data.</text>
</comment>
<evidence type="ECO:0000313" key="2">
    <source>
        <dbReference type="Proteomes" id="UP000290288"/>
    </source>
</evidence>
<proteinExistence type="predicted"/>
<organism evidence="1 2">
    <name type="scientific">Candolleomyces aberdarensis</name>
    <dbReference type="NCBI Taxonomy" id="2316362"/>
    <lineage>
        <taxon>Eukaryota</taxon>
        <taxon>Fungi</taxon>
        <taxon>Dikarya</taxon>
        <taxon>Basidiomycota</taxon>
        <taxon>Agaricomycotina</taxon>
        <taxon>Agaricomycetes</taxon>
        <taxon>Agaricomycetidae</taxon>
        <taxon>Agaricales</taxon>
        <taxon>Agaricineae</taxon>
        <taxon>Psathyrellaceae</taxon>
        <taxon>Candolleomyces</taxon>
    </lineage>
</organism>
<protein>
    <submittedName>
        <fullName evidence="1">Uncharacterized protein</fullName>
    </submittedName>
</protein>
<dbReference type="EMBL" id="SDEE01000448">
    <property type="protein sequence ID" value="RXW16345.1"/>
    <property type="molecule type" value="Genomic_DNA"/>
</dbReference>
<dbReference type="AlphaFoldDB" id="A0A4Q2DD04"/>
<reference evidence="1 2" key="1">
    <citation type="submission" date="2019-01" db="EMBL/GenBank/DDBJ databases">
        <title>Draft genome sequence of Psathyrella aberdarensis IHI B618.</title>
        <authorList>
            <person name="Buettner E."/>
            <person name="Kellner H."/>
        </authorList>
    </citation>
    <scope>NUCLEOTIDE SEQUENCE [LARGE SCALE GENOMIC DNA]</scope>
    <source>
        <strain evidence="1 2">IHI B618</strain>
    </source>
</reference>
<dbReference type="OrthoDB" id="3248986at2759"/>
<evidence type="ECO:0000313" key="1">
    <source>
        <dbReference type="EMBL" id="RXW16345.1"/>
    </source>
</evidence>